<dbReference type="SUPFAM" id="SSF53448">
    <property type="entry name" value="Nucleotide-diphospho-sugar transferases"/>
    <property type="match status" value="1"/>
</dbReference>
<dbReference type="AlphaFoldDB" id="A0A2K5AT17"/>
<keyword evidence="6 7" id="KW-0472">Membrane</keyword>
<organism evidence="8 9">
    <name type="scientific">Candidatus Nitrosocaldus cavascurensis</name>
    <dbReference type="NCBI Taxonomy" id="2058097"/>
    <lineage>
        <taxon>Archaea</taxon>
        <taxon>Nitrososphaerota</taxon>
        <taxon>Nitrososphaeria</taxon>
        <taxon>Candidatus Nitrosocaldales</taxon>
        <taxon>Candidatus Nitrosocaldaceae</taxon>
        <taxon>Candidatus Nitrosocaldus</taxon>
    </lineage>
</organism>
<evidence type="ECO:0008006" key="10">
    <source>
        <dbReference type="Google" id="ProtNLM"/>
    </source>
</evidence>
<evidence type="ECO:0000256" key="4">
    <source>
        <dbReference type="ARBA" id="ARBA00022692"/>
    </source>
</evidence>
<evidence type="ECO:0000256" key="7">
    <source>
        <dbReference type="SAM" id="Phobius"/>
    </source>
</evidence>
<sequence length="464" mass="53574">MRIRYKVSLFLLFITSLLFVIILAPRQSLETIVYTMIILYTIWGIYHLILLIHGLNRPFNPLAKTAQRYPSCPNYPSSYPKISMIIPVRQEPILSRTIETCLLNTDYPMHKKEVIVVTEDDDMVRIALYYQQRYPENVKILMRKNYFPTKPSALNDALALCTGEIIGVVDAEDVVEVDLLKKVASAIVDHGYDTVQVMLRIGNVEDGWIPRLFAIEYAGWFRIWLNGRSKLRVYTPLGGTGNYITREALMEVGGWDPTNLAEDAELAIRLMLSNKRICLIDARQWEEAPTTFKAWLKQRTRWYRGWLQSLWKYIPVMLKISTVRRIGLANVIATIFMLIAPLIVMLNYVAYSFTILWILEGLNILTSDITTDLFPSLALIPLLFNIIYYSTLFEGALKEGIRCKGFDPLLAFVYMNIMMPIAASRAVYQCIFKDVFWEKTKHEGRGVRWVYKESKENSAYNLVG</sequence>
<feature type="transmembrane region" description="Helical" evidence="7">
    <location>
        <begin position="327"/>
        <end position="358"/>
    </location>
</feature>
<dbReference type="GO" id="GO:0016757">
    <property type="term" value="F:glycosyltransferase activity"/>
    <property type="evidence" value="ECO:0007669"/>
    <property type="project" value="UniProtKB-KW"/>
</dbReference>
<dbReference type="KEGG" id="ncv:NCAV_1630"/>
<protein>
    <recommendedName>
        <fullName evidence="10">Glycosyltransferase family 2 protein</fullName>
    </recommendedName>
</protein>
<keyword evidence="9" id="KW-1185">Reference proteome</keyword>
<evidence type="ECO:0000313" key="8">
    <source>
        <dbReference type="EMBL" id="SPC34793.1"/>
    </source>
</evidence>
<dbReference type="PANTHER" id="PTHR43867">
    <property type="entry name" value="CELLULOSE SYNTHASE CATALYTIC SUBUNIT A [UDP-FORMING]"/>
    <property type="match status" value="1"/>
</dbReference>
<dbReference type="InterPro" id="IPR029044">
    <property type="entry name" value="Nucleotide-diphossugar_trans"/>
</dbReference>
<keyword evidence="5 7" id="KW-1133">Transmembrane helix</keyword>
<feature type="transmembrane region" description="Helical" evidence="7">
    <location>
        <begin position="7"/>
        <end position="25"/>
    </location>
</feature>
<evidence type="ECO:0000256" key="1">
    <source>
        <dbReference type="ARBA" id="ARBA00004141"/>
    </source>
</evidence>
<feature type="transmembrane region" description="Helical" evidence="7">
    <location>
        <begin position="378"/>
        <end position="397"/>
    </location>
</feature>
<evidence type="ECO:0000256" key="3">
    <source>
        <dbReference type="ARBA" id="ARBA00022679"/>
    </source>
</evidence>
<evidence type="ECO:0000256" key="6">
    <source>
        <dbReference type="ARBA" id="ARBA00023136"/>
    </source>
</evidence>
<feature type="transmembrane region" description="Helical" evidence="7">
    <location>
        <begin position="31"/>
        <end position="52"/>
    </location>
</feature>
<dbReference type="InterPro" id="IPR050321">
    <property type="entry name" value="Glycosyltr_2/OpgH_subfam"/>
</dbReference>
<dbReference type="PANTHER" id="PTHR43867:SF2">
    <property type="entry name" value="CELLULOSE SYNTHASE CATALYTIC SUBUNIT A [UDP-FORMING]"/>
    <property type="match status" value="1"/>
</dbReference>
<keyword evidence="4 7" id="KW-0812">Transmembrane</keyword>
<gene>
    <name evidence="8" type="ORF">NCAV_1630</name>
</gene>
<comment type="subcellular location">
    <subcellularLocation>
        <location evidence="1">Membrane</location>
        <topology evidence="1">Multi-pass membrane protein</topology>
    </subcellularLocation>
</comment>
<accession>A0A2K5AT17</accession>
<reference evidence="9" key="1">
    <citation type="submission" date="2018-01" db="EMBL/GenBank/DDBJ databases">
        <authorList>
            <person name="Kerou L M."/>
        </authorList>
    </citation>
    <scope>NUCLEOTIDE SEQUENCE [LARGE SCALE GENOMIC DNA]</scope>
    <source>
        <strain evidence="9">SCU2</strain>
    </source>
</reference>
<proteinExistence type="predicted"/>
<dbReference type="Gene3D" id="3.90.550.10">
    <property type="entry name" value="Spore Coat Polysaccharide Biosynthesis Protein SpsA, Chain A"/>
    <property type="match status" value="1"/>
</dbReference>
<name>A0A2K5AT17_9ARCH</name>
<evidence type="ECO:0000256" key="5">
    <source>
        <dbReference type="ARBA" id="ARBA00022989"/>
    </source>
</evidence>
<keyword evidence="3" id="KW-0808">Transferase</keyword>
<dbReference type="Pfam" id="PF13641">
    <property type="entry name" value="Glyco_tranf_2_3"/>
    <property type="match status" value="1"/>
</dbReference>
<evidence type="ECO:0000256" key="2">
    <source>
        <dbReference type="ARBA" id="ARBA00022676"/>
    </source>
</evidence>
<dbReference type="EMBL" id="LT981265">
    <property type="protein sequence ID" value="SPC34793.1"/>
    <property type="molecule type" value="Genomic_DNA"/>
</dbReference>
<evidence type="ECO:0000313" key="9">
    <source>
        <dbReference type="Proteomes" id="UP000236248"/>
    </source>
</evidence>
<dbReference type="RefSeq" id="WP_103286608.1">
    <property type="nucleotide sequence ID" value="NZ_LT981265.1"/>
</dbReference>
<dbReference type="Proteomes" id="UP000236248">
    <property type="component" value="Chromosome NCAV"/>
</dbReference>
<feature type="transmembrane region" description="Helical" evidence="7">
    <location>
        <begin position="409"/>
        <end position="428"/>
    </location>
</feature>
<dbReference type="GO" id="GO:0016020">
    <property type="term" value="C:membrane"/>
    <property type="evidence" value="ECO:0007669"/>
    <property type="project" value="UniProtKB-SubCell"/>
</dbReference>
<dbReference type="GeneID" id="41595622"/>
<keyword evidence="2" id="KW-0328">Glycosyltransferase</keyword>